<evidence type="ECO:0000256" key="5">
    <source>
        <dbReference type="PROSITE-ProRule" id="PRU00282"/>
    </source>
</evidence>
<dbReference type="PROSITE" id="PS50920">
    <property type="entry name" value="SOLCAR"/>
    <property type="match status" value="1"/>
</dbReference>
<dbReference type="InterPro" id="IPR018108">
    <property type="entry name" value="MCP_transmembrane"/>
</dbReference>
<proteinExistence type="inferred from homology"/>
<dbReference type="VEuPathDB" id="VectorBase:ADAC006088"/>
<dbReference type="eggNOG" id="KOG0758">
    <property type="taxonomic scope" value="Eukaryota"/>
</dbReference>
<keyword evidence="6" id="KW-0813">Transport</keyword>
<dbReference type="Gene3D" id="1.50.40.10">
    <property type="entry name" value="Mitochondrial carrier domain"/>
    <property type="match status" value="1"/>
</dbReference>
<comment type="similarity">
    <text evidence="2 6">Belongs to the mitochondrial carrier (TC 2.A.29) family.</text>
</comment>
<name>W5JFV3_ANODA</name>
<comment type="subcellular location">
    <subcellularLocation>
        <location evidence="1">Membrane</location>
        <topology evidence="1">Multi-pass membrane protein</topology>
    </subcellularLocation>
</comment>
<reference evidence="8" key="4">
    <citation type="submission" date="2015-06" db="UniProtKB">
        <authorList>
            <consortium name="EnsemblMetazoa"/>
        </authorList>
    </citation>
    <scope>IDENTIFICATION</scope>
</reference>
<reference evidence="7 9" key="1">
    <citation type="journal article" date="2010" name="BMC Genomics">
        <title>Combination of measures distinguishes pre-miRNAs from other stem-loops in the genome of the newly sequenced Anopheles darlingi.</title>
        <authorList>
            <person name="Mendes N.D."/>
            <person name="Freitas A.T."/>
            <person name="Vasconcelos A.T."/>
            <person name="Sagot M.F."/>
        </authorList>
    </citation>
    <scope>NUCLEOTIDE SEQUENCE</scope>
</reference>
<evidence type="ECO:0000256" key="1">
    <source>
        <dbReference type="ARBA" id="ARBA00004141"/>
    </source>
</evidence>
<keyword evidence="4 5" id="KW-0472">Membrane</keyword>
<keyword evidence="3 5" id="KW-0812">Transmembrane</keyword>
<dbReference type="GO" id="GO:0016020">
    <property type="term" value="C:membrane"/>
    <property type="evidence" value="ECO:0007669"/>
    <property type="project" value="UniProtKB-SubCell"/>
</dbReference>
<evidence type="ECO:0000313" key="8">
    <source>
        <dbReference type="EnsemblMetazoa" id="ADAC006088-PA"/>
    </source>
</evidence>
<dbReference type="EMBL" id="ADMH02001517">
    <property type="protein sequence ID" value="ETN62223.1"/>
    <property type="molecule type" value="Genomic_DNA"/>
</dbReference>
<evidence type="ECO:0000256" key="2">
    <source>
        <dbReference type="ARBA" id="ARBA00006375"/>
    </source>
</evidence>
<keyword evidence="9" id="KW-1185">Reference proteome</keyword>
<sequence length="65" mass="7364">MQAETDPTVHKSMVHCFRSLIKKHGWRSLFRGSLVIIARAAPVNSATFLGYEYCLEKCHKVLGET</sequence>
<dbReference type="VEuPathDB" id="VectorBase:ADAR2_002707"/>
<dbReference type="EnsemblMetazoa" id="ADAC006088-RA">
    <property type="protein sequence ID" value="ADAC006088-PA"/>
    <property type="gene ID" value="ADAC006088"/>
</dbReference>
<dbReference type="AlphaFoldDB" id="W5JFV3"/>
<dbReference type="Pfam" id="PF00153">
    <property type="entry name" value="Mito_carr"/>
    <property type="match status" value="1"/>
</dbReference>
<evidence type="ECO:0000313" key="7">
    <source>
        <dbReference type="EMBL" id="ETN62223.1"/>
    </source>
</evidence>
<evidence type="ECO:0000313" key="9">
    <source>
        <dbReference type="Proteomes" id="UP000000673"/>
    </source>
</evidence>
<reference evidence="7" key="3">
    <citation type="journal article" date="2013" name="Nucleic Acids Res.">
        <title>The genome of Anopheles darlingi, the main neotropical malaria vector.</title>
        <authorList>
            <person name="Marinotti O."/>
            <person name="Cerqueira G.C."/>
            <person name="de Almeida L.G."/>
            <person name="Ferro M.I."/>
            <person name="Loreto E.L."/>
            <person name="Zaha A."/>
            <person name="Teixeira S.M."/>
            <person name="Wespiser A.R."/>
            <person name="Almeida E Silva A."/>
            <person name="Schlindwein A.D."/>
            <person name="Pacheco A.C."/>
            <person name="Silva A.L."/>
            <person name="Graveley B.R."/>
            <person name="Walenz B.P."/>
            <person name="Lima Bde A."/>
            <person name="Ribeiro C.A."/>
            <person name="Nunes-Silva C.G."/>
            <person name="de Carvalho C.R."/>
            <person name="Soares C.M."/>
            <person name="de Menezes C.B."/>
            <person name="Matiolli C."/>
            <person name="Caffrey D."/>
            <person name="Araujo D.A."/>
            <person name="de Oliveira D.M."/>
            <person name="Golenbock D."/>
            <person name="Grisard E.C."/>
            <person name="Fantinatti-Garboggini F."/>
            <person name="de Carvalho F.M."/>
            <person name="Barcellos F.G."/>
            <person name="Prosdocimi F."/>
            <person name="May G."/>
            <person name="Azevedo Junior G.M."/>
            <person name="Guimaraes G.M."/>
            <person name="Goldman G.H."/>
            <person name="Padilha I.Q."/>
            <person name="Batista Jda S."/>
            <person name="Ferro J.A."/>
            <person name="Ribeiro J.M."/>
            <person name="Fietto J.L."/>
            <person name="Dabbas K.M."/>
            <person name="Cerdeira L."/>
            <person name="Agnez-Lima L.F."/>
            <person name="Brocchi M."/>
            <person name="de Carvalho M.O."/>
            <person name="Teixeira Mde M."/>
            <person name="Diniz Maia Mde M."/>
            <person name="Goldman M.H."/>
            <person name="Cruz Schneider M.P."/>
            <person name="Felipe M.S."/>
            <person name="Hungria M."/>
            <person name="Nicolas M.F."/>
            <person name="Pereira M."/>
            <person name="Montes M.A."/>
            <person name="Cantao M.E."/>
            <person name="Vincentz M."/>
            <person name="Rafael M.S."/>
            <person name="Silverman N."/>
            <person name="Stoco P.H."/>
            <person name="Souza R.C."/>
            <person name="Vicentini R."/>
            <person name="Gazzinelli R.T."/>
            <person name="Neves Rde O."/>
            <person name="Silva R."/>
            <person name="Astolfi-Filho S."/>
            <person name="Maciel T.E."/>
            <person name="Urmenyi T.P."/>
            <person name="Tadei W.P."/>
            <person name="Camargo E.P."/>
            <person name="de Vasconcelos A.T."/>
        </authorList>
    </citation>
    <scope>NUCLEOTIDE SEQUENCE</scope>
</reference>
<dbReference type="InterPro" id="IPR023395">
    <property type="entry name" value="MCP_dom_sf"/>
</dbReference>
<gene>
    <name evidence="7" type="ORF">AND_006088</name>
</gene>
<dbReference type="Proteomes" id="UP000000673">
    <property type="component" value="Unassembled WGS sequence"/>
</dbReference>
<organism evidence="7">
    <name type="scientific">Anopheles darlingi</name>
    <name type="common">Mosquito</name>
    <dbReference type="NCBI Taxonomy" id="43151"/>
    <lineage>
        <taxon>Eukaryota</taxon>
        <taxon>Metazoa</taxon>
        <taxon>Ecdysozoa</taxon>
        <taxon>Arthropoda</taxon>
        <taxon>Hexapoda</taxon>
        <taxon>Insecta</taxon>
        <taxon>Pterygota</taxon>
        <taxon>Neoptera</taxon>
        <taxon>Endopterygota</taxon>
        <taxon>Diptera</taxon>
        <taxon>Nematocera</taxon>
        <taxon>Culicoidea</taxon>
        <taxon>Culicidae</taxon>
        <taxon>Anophelinae</taxon>
        <taxon>Anopheles</taxon>
    </lineage>
</organism>
<protein>
    <submittedName>
        <fullName evidence="7">Small calcium-binding mitochondrial carrier</fullName>
    </submittedName>
</protein>
<evidence type="ECO:0000256" key="4">
    <source>
        <dbReference type="ARBA" id="ARBA00023136"/>
    </source>
</evidence>
<feature type="repeat" description="Solcar" evidence="5">
    <location>
        <begin position="1"/>
        <end position="57"/>
    </location>
</feature>
<dbReference type="SUPFAM" id="SSF103506">
    <property type="entry name" value="Mitochondrial carrier"/>
    <property type="match status" value="1"/>
</dbReference>
<reference evidence="7" key="2">
    <citation type="submission" date="2010-05" db="EMBL/GenBank/DDBJ databases">
        <authorList>
            <person name="Almeida L.G."/>
            <person name="Nicolas M.F."/>
            <person name="Souza R.C."/>
            <person name="Vasconcelos A.T.R."/>
        </authorList>
    </citation>
    <scope>NUCLEOTIDE SEQUENCE</scope>
</reference>
<accession>W5JFV3</accession>
<evidence type="ECO:0000256" key="3">
    <source>
        <dbReference type="ARBA" id="ARBA00022692"/>
    </source>
</evidence>
<evidence type="ECO:0000256" key="6">
    <source>
        <dbReference type="RuleBase" id="RU000488"/>
    </source>
</evidence>
<dbReference type="HOGENOM" id="CLU_2851554_0_0_1"/>
<dbReference type="STRING" id="43151.W5JFV3"/>